<dbReference type="Proteomes" id="UP000295578">
    <property type="component" value="Unassembled WGS sequence"/>
</dbReference>
<dbReference type="Gene3D" id="3.90.1200.10">
    <property type="match status" value="1"/>
</dbReference>
<organism evidence="2 3">
    <name type="scientific">Actinomadura darangshiensis</name>
    <dbReference type="NCBI Taxonomy" id="705336"/>
    <lineage>
        <taxon>Bacteria</taxon>
        <taxon>Bacillati</taxon>
        <taxon>Actinomycetota</taxon>
        <taxon>Actinomycetes</taxon>
        <taxon>Streptosporangiales</taxon>
        <taxon>Thermomonosporaceae</taxon>
        <taxon>Actinomadura</taxon>
    </lineage>
</organism>
<dbReference type="OrthoDB" id="3454210at2"/>
<dbReference type="SUPFAM" id="SSF56112">
    <property type="entry name" value="Protein kinase-like (PK-like)"/>
    <property type="match status" value="1"/>
</dbReference>
<proteinExistence type="predicted"/>
<evidence type="ECO:0000313" key="2">
    <source>
        <dbReference type="EMBL" id="TDD61251.1"/>
    </source>
</evidence>
<dbReference type="Pfam" id="PF01636">
    <property type="entry name" value="APH"/>
    <property type="match status" value="1"/>
</dbReference>
<sequence>MIVGNGATTFLDWELTLWGDPVYDLAVHLHKMAYLPEEEASLTTRWSSAMPSEHIVGWQDDLVAYRTHERIKSAIVDAVRYSQLFAQGGSYPEDQLIDTMTAKLNAARPHWHIPAPIDPRTVERALRPH</sequence>
<feature type="domain" description="Aminoglycoside phosphotransferase" evidence="1">
    <location>
        <begin position="5"/>
        <end position="38"/>
    </location>
</feature>
<dbReference type="EMBL" id="SMKY01000485">
    <property type="protein sequence ID" value="TDD61251.1"/>
    <property type="molecule type" value="Genomic_DNA"/>
</dbReference>
<dbReference type="InterPro" id="IPR011009">
    <property type="entry name" value="Kinase-like_dom_sf"/>
</dbReference>
<dbReference type="AlphaFoldDB" id="A0A4R4ZQL4"/>
<dbReference type="InterPro" id="IPR002575">
    <property type="entry name" value="Aminoglycoside_PTrfase"/>
</dbReference>
<protein>
    <recommendedName>
        <fullName evidence="1">Aminoglycoside phosphotransferase domain-containing protein</fullName>
    </recommendedName>
</protein>
<keyword evidence="3" id="KW-1185">Reference proteome</keyword>
<comment type="caution">
    <text evidence="2">The sequence shown here is derived from an EMBL/GenBank/DDBJ whole genome shotgun (WGS) entry which is preliminary data.</text>
</comment>
<evidence type="ECO:0000313" key="3">
    <source>
        <dbReference type="Proteomes" id="UP000295578"/>
    </source>
</evidence>
<reference evidence="2 3" key="1">
    <citation type="submission" date="2019-03" db="EMBL/GenBank/DDBJ databases">
        <title>Draft genome sequences of novel Actinobacteria.</title>
        <authorList>
            <person name="Sahin N."/>
            <person name="Ay H."/>
            <person name="Saygin H."/>
        </authorList>
    </citation>
    <scope>NUCLEOTIDE SEQUENCE [LARGE SCALE GENOMIC DNA]</scope>
    <source>
        <strain evidence="2 3">DSM 45941</strain>
    </source>
</reference>
<accession>A0A4R4ZQL4</accession>
<evidence type="ECO:0000259" key="1">
    <source>
        <dbReference type="Pfam" id="PF01636"/>
    </source>
</evidence>
<name>A0A4R4ZQL4_9ACTN</name>
<gene>
    <name evidence="2" type="ORF">E1293_45095</name>
</gene>